<organism evidence="4 5">
    <name type="scientific">Candidatus Woesebacteria bacterium RIFCSPLOWO2_01_FULL_39_10</name>
    <dbReference type="NCBI Taxonomy" id="1802516"/>
    <lineage>
        <taxon>Bacteria</taxon>
        <taxon>Candidatus Woeseibacteriota</taxon>
    </lineage>
</organism>
<feature type="compositionally biased region" description="Pro residues" evidence="1">
    <location>
        <begin position="242"/>
        <end position="252"/>
    </location>
</feature>
<name>A0A1F8B7B3_9BACT</name>
<feature type="compositionally biased region" description="Low complexity" evidence="1">
    <location>
        <begin position="211"/>
        <end position="241"/>
    </location>
</feature>
<keyword evidence="2" id="KW-0472">Membrane</keyword>
<dbReference type="InterPro" id="IPR036415">
    <property type="entry name" value="Lamin_tail_dom_sf"/>
</dbReference>
<evidence type="ECO:0000256" key="1">
    <source>
        <dbReference type="SAM" id="MobiDB-lite"/>
    </source>
</evidence>
<gene>
    <name evidence="4" type="ORF">A3A75_02580</name>
</gene>
<dbReference type="Pfam" id="PF00932">
    <property type="entry name" value="LTD"/>
    <property type="match status" value="1"/>
</dbReference>
<evidence type="ECO:0000313" key="5">
    <source>
        <dbReference type="Proteomes" id="UP000179018"/>
    </source>
</evidence>
<sequence length="332" mass="35206">MKTAYISKLLQLFLLAIPLIVFTYLLFGKSKVIFSATAAHIVISEIQVGGGVANDEFVELYNPTDSAVDLSGWSIQRETTGGGFARKNFESGDSIASHGFFLVAHTDYDDASVPANMTHGSFILSSTGTTVFLVNDQVDLVTGDETTIVDKVAIGDSTLDPETSPFPDVPPVNQSIERKPGESNPTGGNGEDSDNNANDFSTRTASEPQNTSSATETPSETTETPTPTEDVSPTAEISPTPTEEPSPTPTVEPSPTVTPTESLTPTPTEELTPTPTSTPEPTATLTPSPTPTSEGTVVGVFNFPGSRTTCRLSFRRVSFLFSSFLIPQIKCS</sequence>
<dbReference type="InterPro" id="IPR001322">
    <property type="entry name" value="Lamin_tail_dom"/>
</dbReference>
<protein>
    <recommendedName>
        <fullName evidence="3">LTD domain-containing protein</fullName>
    </recommendedName>
</protein>
<keyword evidence="2" id="KW-1133">Transmembrane helix</keyword>
<dbReference type="AlphaFoldDB" id="A0A1F8B7B3"/>
<dbReference type="STRING" id="1802516.A3A75_02580"/>
<feature type="compositionally biased region" description="Polar residues" evidence="1">
    <location>
        <begin position="195"/>
        <end position="210"/>
    </location>
</feature>
<feature type="transmembrane region" description="Helical" evidence="2">
    <location>
        <begin position="9"/>
        <end position="27"/>
    </location>
</feature>
<reference evidence="4 5" key="1">
    <citation type="journal article" date="2016" name="Nat. Commun.">
        <title>Thousands of microbial genomes shed light on interconnected biogeochemical processes in an aquifer system.</title>
        <authorList>
            <person name="Anantharaman K."/>
            <person name="Brown C.T."/>
            <person name="Hug L.A."/>
            <person name="Sharon I."/>
            <person name="Castelle C.J."/>
            <person name="Probst A.J."/>
            <person name="Thomas B.C."/>
            <person name="Singh A."/>
            <person name="Wilkins M.J."/>
            <person name="Karaoz U."/>
            <person name="Brodie E.L."/>
            <person name="Williams K.H."/>
            <person name="Hubbard S.S."/>
            <person name="Banfield J.F."/>
        </authorList>
    </citation>
    <scope>NUCLEOTIDE SEQUENCE [LARGE SCALE GENOMIC DNA]</scope>
</reference>
<evidence type="ECO:0000256" key="2">
    <source>
        <dbReference type="SAM" id="Phobius"/>
    </source>
</evidence>
<comment type="caution">
    <text evidence="4">The sequence shown here is derived from an EMBL/GenBank/DDBJ whole genome shotgun (WGS) entry which is preliminary data.</text>
</comment>
<evidence type="ECO:0000313" key="4">
    <source>
        <dbReference type="EMBL" id="OGM59923.1"/>
    </source>
</evidence>
<feature type="region of interest" description="Disordered" evidence="1">
    <location>
        <begin position="156"/>
        <end position="295"/>
    </location>
</feature>
<proteinExistence type="predicted"/>
<dbReference type="PROSITE" id="PS51841">
    <property type="entry name" value="LTD"/>
    <property type="match status" value="1"/>
</dbReference>
<accession>A0A1F8B7B3</accession>
<feature type="compositionally biased region" description="Low complexity" evidence="1">
    <location>
        <begin position="253"/>
        <end position="294"/>
    </location>
</feature>
<dbReference type="SUPFAM" id="SSF74853">
    <property type="entry name" value="Lamin A/C globular tail domain"/>
    <property type="match status" value="1"/>
</dbReference>
<dbReference type="Proteomes" id="UP000179018">
    <property type="component" value="Unassembled WGS sequence"/>
</dbReference>
<dbReference type="EMBL" id="MGHC01000013">
    <property type="protein sequence ID" value="OGM59923.1"/>
    <property type="molecule type" value="Genomic_DNA"/>
</dbReference>
<dbReference type="Gene3D" id="2.60.40.1260">
    <property type="entry name" value="Lamin Tail domain"/>
    <property type="match status" value="1"/>
</dbReference>
<feature type="domain" description="LTD" evidence="3">
    <location>
        <begin position="28"/>
        <end position="156"/>
    </location>
</feature>
<keyword evidence="2" id="KW-0812">Transmembrane</keyword>
<evidence type="ECO:0000259" key="3">
    <source>
        <dbReference type="PROSITE" id="PS51841"/>
    </source>
</evidence>